<dbReference type="SUPFAM" id="SSF63380">
    <property type="entry name" value="Riboflavin synthase domain-like"/>
    <property type="match status" value="1"/>
</dbReference>
<dbReference type="Proteomes" id="UP000250991">
    <property type="component" value="Unassembled WGS sequence"/>
</dbReference>
<dbReference type="PANTHER" id="PTHR47354:SF1">
    <property type="entry name" value="CARNITINE MONOOXYGENASE REDUCTASE SUBUNIT"/>
    <property type="match status" value="1"/>
</dbReference>
<dbReference type="InterPro" id="IPR017927">
    <property type="entry name" value="FAD-bd_FR_type"/>
</dbReference>
<evidence type="ECO:0000256" key="3">
    <source>
        <dbReference type="ARBA" id="ARBA00022723"/>
    </source>
</evidence>
<sequence>MSDYQMFEVQVSQVEPLTEQVNASRWWQPMANRCLRSPEEVTSLCKMSDGDNQYSNAYSLLSSPHDTSCYQIAVRLEENSRGGSRFLHQQVKVGDRLTISTPNNLFALIPSARKHLFIAGGIGITPFLSHMAELQHSDVDWQLHLLLAKSRKLRIS</sequence>
<keyword evidence="7" id="KW-0560">Oxidoreductase</keyword>
<dbReference type="Gene3D" id="3.40.50.80">
    <property type="entry name" value="Nucleotide-binding domain of ferredoxin-NADP reductase (FNR) module"/>
    <property type="match status" value="1"/>
</dbReference>
<name>A0A2X3JWK6_ECOLX</name>
<dbReference type="InterPro" id="IPR050415">
    <property type="entry name" value="MRET"/>
</dbReference>
<dbReference type="PANTHER" id="PTHR47354">
    <property type="entry name" value="NADH OXIDOREDUCTASE HCR"/>
    <property type="match status" value="1"/>
</dbReference>
<feature type="domain" description="FAD-binding FR-type" evidence="6">
    <location>
        <begin position="4"/>
        <end position="109"/>
    </location>
</feature>
<reference evidence="7 8" key="1">
    <citation type="submission" date="2018-06" db="EMBL/GenBank/DDBJ databases">
        <authorList>
            <consortium name="Pathogen Informatics"/>
            <person name="Doyle S."/>
        </authorList>
    </citation>
    <scope>NUCLEOTIDE SEQUENCE [LARGE SCALE GENOMIC DNA]</scope>
    <source>
        <strain evidence="7 8">NCTC8009</strain>
    </source>
</reference>
<dbReference type="InterPro" id="IPR017938">
    <property type="entry name" value="Riboflavin_synthase-like_b-brl"/>
</dbReference>
<evidence type="ECO:0000259" key="6">
    <source>
        <dbReference type="PROSITE" id="PS51384"/>
    </source>
</evidence>
<dbReference type="EC" id="1.-.-.-" evidence="7"/>
<dbReference type="InterPro" id="IPR039261">
    <property type="entry name" value="FNR_nucleotide-bd"/>
</dbReference>
<dbReference type="PROSITE" id="PS51384">
    <property type="entry name" value="FAD_FR"/>
    <property type="match status" value="1"/>
</dbReference>
<keyword evidence="3" id="KW-0479">Metal-binding</keyword>
<dbReference type="Gene3D" id="2.40.30.10">
    <property type="entry name" value="Translation factors"/>
    <property type="match status" value="1"/>
</dbReference>
<keyword evidence="2" id="KW-0001">2Fe-2S</keyword>
<dbReference type="GO" id="GO:0046872">
    <property type="term" value="F:metal ion binding"/>
    <property type="evidence" value="ECO:0007669"/>
    <property type="project" value="UniProtKB-KW"/>
</dbReference>
<dbReference type="EMBL" id="UARW01000010">
    <property type="protein sequence ID" value="SQD04216.1"/>
    <property type="molecule type" value="Genomic_DNA"/>
</dbReference>
<evidence type="ECO:0000256" key="5">
    <source>
        <dbReference type="ARBA" id="ARBA00023014"/>
    </source>
</evidence>
<dbReference type="CDD" id="cd06185">
    <property type="entry name" value="PDR_like"/>
    <property type="match status" value="1"/>
</dbReference>
<evidence type="ECO:0000256" key="1">
    <source>
        <dbReference type="ARBA" id="ARBA00022630"/>
    </source>
</evidence>
<protein>
    <submittedName>
        <fullName evidence="7">Putative oxidoreductase</fullName>
        <ecNumber evidence="7">1.-.-.-</ecNumber>
    </submittedName>
</protein>
<evidence type="ECO:0000313" key="8">
    <source>
        <dbReference type="Proteomes" id="UP000250991"/>
    </source>
</evidence>
<evidence type="ECO:0000256" key="4">
    <source>
        <dbReference type="ARBA" id="ARBA00023004"/>
    </source>
</evidence>
<dbReference type="AlphaFoldDB" id="A0A2X3JWK6"/>
<dbReference type="GO" id="GO:0016491">
    <property type="term" value="F:oxidoreductase activity"/>
    <property type="evidence" value="ECO:0007669"/>
    <property type="project" value="UniProtKB-KW"/>
</dbReference>
<keyword evidence="5" id="KW-0411">Iron-sulfur</keyword>
<dbReference type="PRINTS" id="PR00409">
    <property type="entry name" value="PHDIOXRDTASE"/>
</dbReference>
<proteinExistence type="predicted"/>
<organism evidence="7 8">
    <name type="scientific">Escherichia coli</name>
    <dbReference type="NCBI Taxonomy" id="562"/>
    <lineage>
        <taxon>Bacteria</taxon>
        <taxon>Pseudomonadati</taxon>
        <taxon>Pseudomonadota</taxon>
        <taxon>Gammaproteobacteria</taxon>
        <taxon>Enterobacterales</taxon>
        <taxon>Enterobacteriaceae</taxon>
        <taxon>Escherichia</taxon>
    </lineage>
</organism>
<gene>
    <name evidence="7" type="primary">ophA1</name>
    <name evidence="7" type="ORF">NCTC8009_04725</name>
</gene>
<dbReference type="STRING" id="585034.ECIAI1_1872"/>
<evidence type="ECO:0000256" key="2">
    <source>
        <dbReference type="ARBA" id="ARBA00022714"/>
    </source>
</evidence>
<accession>A0A2X3JWK6</accession>
<keyword evidence="4" id="KW-0408">Iron</keyword>
<dbReference type="GO" id="GO:0051537">
    <property type="term" value="F:2 iron, 2 sulfur cluster binding"/>
    <property type="evidence" value="ECO:0007669"/>
    <property type="project" value="UniProtKB-KW"/>
</dbReference>
<evidence type="ECO:0000313" key="7">
    <source>
        <dbReference type="EMBL" id="SQD04216.1"/>
    </source>
</evidence>
<dbReference type="SUPFAM" id="SSF52343">
    <property type="entry name" value="Ferredoxin reductase-like, C-terminal NADP-linked domain"/>
    <property type="match status" value="1"/>
</dbReference>
<keyword evidence="1" id="KW-0285">Flavoprotein</keyword>